<accession>A0A366H9F5</accession>
<dbReference type="Proteomes" id="UP000253426">
    <property type="component" value="Unassembled WGS sequence"/>
</dbReference>
<evidence type="ECO:0000256" key="3">
    <source>
        <dbReference type="ARBA" id="ARBA00022989"/>
    </source>
</evidence>
<dbReference type="EMBL" id="QNRR01000012">
    <property type="protein sequence ID" value="RBP38053.1"/>
    <property type="molecule type" value="Genomic_DNA"/>
</dbReference>
<feature type="transmembrane region" description="Helical" evidence="5">
    <location>
        <begin position="136"/>
        <end position="154"/>
    </location>
</feature>
<dbReference type="InterPro" id="IPR036513">
    <property type="entry name" value="STAS_dom_sf"/>
</dbReference>
<evidence type="ECO:0000256" key="4">
    <source>
        <dbReference type="ARBA" id="ARBA00023136"/>
    </source>
</evidence>
<dbReference type="SUPFAM" id="SSF52091">
    <property type="entry name" value="SpoIIaa-like"/>
    <property type="match status" value="1"/>
</dbReference>
<feature type="transmembrane region" description="Helical" evidence="5">
    <location>
        <begin position="23"/>
        <end position="43"/>
    </location>
</feature>
<evidence type="ECO:0000256" key="1">
    <source>
        <dbReference type="ARBA" id="ARBA00004141"/>
    </source>
</evidence>
<name>A0A366H9F5_9BACT</name>
<evidence type="ECO:0000256" key="2">
    <source>
        <dbReference type="ARBA" id="ARBA00022692"/>
    </source>
</evidence>
<comment type="caution">
    <text evidence="7">The sequence shown here is derived from an EMBL/GenBank/DDBJ whole genome shotgun (WGS) entry which is preliminary data.</text>
</comment>
<feature type="transmembrane region" description="Helical" evidence="5">
    <location>
        <begin position="256"/>
        <end position="279"/>
    </location>
</feature>
<dbReference type="AlphaFoldDB" id="A0A366H9F5"/>
<comment type="subcellular location">
    <subcellularLocation>
        <location evidence="1">Membrane</location>
        <topology evidence="1">Multi-pass membrane protein</topology>
    </subcellularLocation>
</comment>
<keyword evidence="2 5" id="KW-0812">Transmembrane</keyword>
<dbReference type="RefSeq" id="WP_113961189.1">
    <property type="nucleotide sequence ID" value="NZ_QNRR01000012.1"/>
</dbReference>
<dbReference type="OrthoDB" id="9771198at2"/>
<proteinExistence type="predicted"/>
<gene>
    <name evidence="7" type="ORF">DES53_11251</name>
</gene>
<dbReference type="Gene3D" id="3.30.750.24">
    <property type="entry name" value="STAS domain"/>
    <property type="match status" value="1"/>
</dbReference>
<feature type="domain" description="STAS" evidence="6">
    <location>
        <begin position="441"/>
        <end position="556"/>
    </location>
</feature>
<sequence length="573" mass="61165">MNAPPTASILPGLRWIREYRREWLKQDVLAGVTLAAYLLPAGIGDASLANLPPEAGLYACLFSGLVFWLFCSSRHTAITVTSAISLLVGASLGTIAGGDVARYSALAACTALIVAVLAFLGWLLKAGAFVHFISDPVMIGFKAGLALFLASTQLPKLFGFKGSHGDFWERAGHFFSHLGETNMAALTIGLLALAAMVLGKIYLKHKPVALFVVIAGIMAAGLFGLEARGVKMLGTVPQGLPMPGLPHVSWQEVNQLLPLALACFMIGSVETAAIGRMFCAKHGGRFDGNQELLALAGSNLAAGLGRSFPVSGGMSQSLVNENAGAKTPISGLIAALIILVITLFFSGLLHDLPQPVLAAIVLFAVAGLFKVEALKRLWKYYRPEFVVAIAALLGVLGSGLLRGVLIGAVISLIQLLRRASRPHVAFLGRIPDTRRYSDLARHSDNEIVPGILICRPESALYYFNIDHVRDMMVNKARGLSPIPKLVLLDLSAAPYVDLQAAQTLISVHSEVTAMGCQFQVVEARSSVRETLRLEGLEERVGRINRFTSVADAVEQFLSAPVSPDPNQNHQSNP</sequence>
<dbReference type="InterPro" id="IPR001902">
    <property type="entry name" value="SLC26A/SulP_fam"/>
</dbReference>
<organism evidence="7 8">
    <name type="scientific">Roseimicrobium gellanilyticum</name>
    <dbReference type="NCBI Taxonomy" id="748857"/>
    <lineage>
        <taxon>Bacteria</taxon>
        <taxon>Pseudomonadati</taxon>
        <taxon>Verrucomicrobiota</taxon>
        <taxon>Verrucomicrobiia</taxon>
        <taxon>Verrucomicrobiales</taxon>
        <taxon>Verrucomicrobiaceae</taxon>
        <taxon>Roseimicrobium</taxon>
    </lineage>
</organism>
<dbReference type="PROSITE" id="PS50801">
    <property type="entry name" value="STAS"/>
    <property type="match status" value="1"/>
</dbReference>
<dbReference type="GO" id="GO:0055085">
    <property type="term" value="P:transmembrane transport"/>
    <property type="evidence" value="ECO:0007669"/>
    <property type="project" value="InterPro"/>
</dbReference>
<keyword evidence="3 5" id="KW-1133">Transmembrane helix</keyword>
<feature type="transmembrane region" description="Helical" evidence="5">
    <location>
        <begin position="385"/>
        <end position="413"/>
    </location>
</feature>
<feature type="transmembrane region" description="Helical" evidence="5">
    <location>
        <begin position="78"/>
        <end position="97"/>
    </location>
</feature>
<evidence type="ECO:0000259" key="6">
    <source>
        <dbReference type="PROSITE" id="PS50801"/>
    </source>
</evidence>
<dbReference type="PANTHER" id="PTHR11814">
    <property type="entry name" value="SULFATE TRANSPORTER"/>
    <property type="match status" value="1"/>
</dbReference>
<feature type="transmembrane region" description="Helical" evidence="5">
    <location>
        <begin position="55"/>
        <end position="71"/>
    </location>
</feature>
<keyword evidence="8" id="KW-1185">Reference proteome</keyword>
<evidence type="ECO:0000313" key="7">
    <source>
        <dbReference type="EMBL" id="RBP38053.1"/>
    </source>
</evidence>
<evidence type="ECO:0000256" key="5">
    <source>
        <dbReference type="SAM" id="Phobius"/>
    </source>
</evidence>
<protein>
    <submittedName>
        <fullName evidence="7">High affinity sulfate transporter 1</fullName>
    </submittedName>
</protein>
<feature type="transmembrane region" description="Helical" evidence="5">
    <location>
        <begin position="208"/>
        <end position="225"/>
    </location>
</feature>
<dbReference type="GO" id="GO:0016020">
    <property type="term" value="C:membrane"/>
    <property type="evidence" value="ECO:0007669"/>
    <property type="project" value="UniProtKB-SubCell"/>
</dbReference>
<feature type="transmembrane region" description="Helical" evidence="5">
    <location>
        <begin position="329"/>
        <end position="349"/>
    </location>
</feature>
<dbReference type="CDD" id="cd07042">
    <property type="entry name" value="STAS_SulP_like_sulfate_transporter"/>
    <property type="match status" value="1"/>
</dbReference>
<keyword evidence="4 5" id="KW-0472">Membrane</keyword>
<dbReference type="Pfam" id="PF00916">
    <property type="entry name" value="Sulfate_transp"/>
    <property type="match status" value="1"/>
</dbReference>
<feature type="transmembrane region" description="Helical" evidence="5">
    <location>
        <begin position="183"/>
        <end position="203"/>
    </location>
</feature>
<dbReference type="NCBIfam" id="TIGR00815">
    <property type="entry name" value="sulP"/>
    <property type="match status" value="1"/>
</dbReference>
<dbReference type="InterPro" id="IPR011547">
    <property type="entry name" value="SLC26A/SulP_dom"/>
</dbReference>
<dbReference type="Pfam" id="PF01740">
    <property type="entry name" value="STAS"/>
    <property type="match status" value="1"/>
</dbReference>
<dbReference type="InterPro" id="IPR002645">
    <property type="entry name" value="STAS_dom"/>
</dbReference>
<reference evidence="7 8" key="1">
    <citation type="submission" date="2018-06" db="EMBL/GenBank/DDBJ databases">
        <title>Genomic Encyclopedia of Type Strains, Phase IV (KMG-IV): sequencing the most valuable type-strain genomes for metagenomic binning, comparative biology and taxonomic classification.</title>
        <authorList>
            <person name="Goeker M."/>
        </authorList>
    </citation>
    <scope>NUCLEOTIDE SEQUENCE [LARGE SCALE GENOMIC DNA]</scope>
    <source>
        <strain evidence="7 8">DSM 25532</strain>
    </source>
</reference>
<evidence type="ECO:0000313" key="8">
    <source>
        <dbReference type="Proteomes" id="UP000253426"/>
    </source>
</evidence>
<feature type="transmembrane region" description="Helical" evidence="5">
    <location>
        <begin position="356"/>
        <end position="373"/>
    </location>
</feature>
<feature type="transmembrane region" description="Helical" evidence="5">
    <location>
        <begin position="103"/>
        <end position="124"/>
    </location>
</feature>